<dbReference type="SUPFAM" id="SSF75005">
    <property type="entry name" value="Arabinanase/levansucrase/invertase"/>
    <property type="match status" value="1"/>
</dbReference>
<dbReference type="InterPro" id="IPR006710">
    <property type="entry name" value="Glyco_hydro_43"/>
</dbReference>
<evidence type="ECO:0000256" key="5">
    <source>
        <dbReference type="ARBA" id="ARBA00023295"/>
    </source>
</evidence>
<evidence type="ECO:0000256" key="4">
    <source>
        <dbReference type="ARBA" id="ARBA00023277"/>
    </source>
</evidence>
<keyword evidence="7" id="KW-1185">Reference proteome</keyword>
<proteinExistence type="inferred from homology"/>
<keyword evidence="2" id="KW-0624">Polysaccharide degradation</keyword>
<keyword evidence="4" id="KW-0119">Carbohydrate metabolism</keyword>
<dbReference type="EMBL" id="CAKLPZ010000001">
    <property type="protein sequence ID" value="CAH0999190.1"/>
    <property type="molecule type" value="Genomic_DNA"/>
</dbReference>
<evidence type="ECO:0000256" key="1">
    <source>
        <dbReference type="ARBA" id="ARBA00009865"/>
    </source>
</evidence>
<evidence type="ECO:0000313" key="6">
    <source>
        <dbReference type="EMBL" id="CAH0999190.1"/>
    </source>
</evidence>
<keyword evidence="3" id="KW-0378">Hydrolase</keyword>
<dbReference type="InterPro" id="IPR052176">
    <property type="entry name" value="Glycosyl_Hydrlase_43_Enz"/>
</dbReference>
<dbReference type="PANTHER" id="PTHR43772:SF2">
    <property type="entry name" value="PUTATIVE (AFU_ORTHOLOGUE AFUA_2G04480)-RELATED"/>
    <property type="match status" value="1"/>
</dbReference>
<comment type="caution">
    <text evidence="6">The sequence shown here is derived from an EMBL/GenBank/DDBJ whole genome shotgun (WGS) entry which is preliminary data.</text>
</comment>
<protein>
    <submittedName>
        <fullName evidence="6">Xylosidase/arabinosidase</fullName>
    </submittedName>
</protein>
<organism evidence="6 7">
    <name type="scientific">Neolewinella maritima</name>
    <dbReference type="NCBI Taxonomy" id="1383882"/>
    <lineage>
        <taxon>Bacteria</taxon>
        <taxon>Pseudomonadati</taxon>
        <taxon>Bacteroidota</taxon>
        <taxon>Saprospiria</taxon>
        <taxon>Saprospirales</taxon>
        <taxon>Lewinellaceae</taxon>
        <taxon>Neolewinella</taxon>
    </lineage>
</organism>
<dbReference type="InterPro" id="IPR023296">
    <property type="entry name" value="Glyco_hydro_beta-prop_sf"/>
</dbReference>
<dbReference type="Pfam" id="PF04616">
    <property type="entry name" value="Glyco_hydro_43"/>
    <property type="match status" value="1"/>
</dbReference>
<dbReference type="Proteomes" id="UP000837803">
    <property type="component" value="Unassembled WGS sequence"/>
</dbReference>
<evidence type="ECO:0000256" key="2">
    <source>
        <dbReference type="ARBA" id="ARBA00022651"/>
    </source>
</evidence>
<evidence type="ECO:0000313" key="7">
    <source>
        <dbReference type="Proteomes" id="UP000837803"/>
    </source>
</evidence>
<reference evidence="6" key="1">
    <citation type="submission" date="2021-12" db="EMBL/GenBank/DDBJ databases">
        <authorList>
            <person name="Rodrigo-Torres L."/>
            <person name="Arahal R. D."/>
            <person name="Lucena T."/>
        </authorList>
    </citation>
    <scope>NUCLEOTIDE SEQUENCE</scope>
    <source>
        <strain evidence="6">CECT 8419</strain>
    </source>
</reference>
<keyword evidence="2" id="KW-0858">Xylan degradation</keyword>
<evidence type="ECO:0000256" key="3">
    <source>
        <dbReference type="ARBA" id="ARBA00022801"/>
    </source>
</evidence>
<comment type="similarity">
    <text evidence="1">Belongs to the glycosyl hydrolase 43 family.</text>
</comment>
<name>A0ABM9AWT2_9BACT</name>
<keyword evidence="5" id="KW-0326">Glycosidase</keyword>
<dbReference type="Gene3D" id="2.115.10.20">
    <property type="entry name" value="Glycosyl hydrolase domain, family 43"/>
    <property type="match status" value="1"/>
</dbReference>
<gene>
    <name evidence="6" type="primary">xsa</name>
    <name evidence="6" type="ORF">LEM8419_00487</name>
</gene>
<accession>A0ABM9AWT2</accession>
<sequence length="211" mass="23783">MGDDPAGPFVPEAEPIPGAYSIDPAVFRDTDGQHYLYLGGIMGGQLQKYRDNIYGEDNEEPPADQAALLPRVARLTADMTRLAEAPRAVEILDENGELLLSGDHDRRFFEGAWVHLYEGTYYLSYSTGDTHYLVYATGDNPYGPFTYRGRVLEPVEGWTTHHSIAEWRGKWYLFYHDSVLSKGKTHLRSVKMTELTYTPEGAIVTIEPYGK</sequence>
<dbReference type="PANTHER" id="PTHR43772">
    <property type="entry name" value="ENDO-1,4-BETA-XYLANASE"/>
    <property type="match status" value="1"/>
</dbReference>